<name>A0AAN9M417_CANGL</name>
<proteinExistence type="predicted"/>
<protein>
    <submittedName>
        <fullName evidence="1">Uncharacterized protein</fullName>
    </submittedName>
</protein>
<gene>
    <name evidence="1" type="ORF">VNO77_15475</name>
</gene>
<evidence type="ECO:0000313" key="1">
    <source>
        <dbReference type="EMBL" id="KAK7345073.1"/>
    </source>
</evidence>
<dbReference type="Proteomes" id="UP001367508">
    <property type="component" value="Unassembled WGS sequence"/>
</dbReference>
<dbReference type="EMBL" id="JAYMYQ010000003">
    <property type="protein sequence ID" value="KAK7345073.1"/>
    <property type="molecule type" value="Genomic_DNA"/>
</dbReference>
<accession>A0AAN9M417</accession>
<keyword evidence="2" id="KW-1185">Reference proteome</keyword>
<sequence>MLSTNKRFPCNWGGGVWFWIDFLDSLLSGLPIGSLVFDGEFLGRKFKKQETPLGCFLDRLDRYKLTSLKLHAIQVSDLDKFCLRRIASLSKFNKEPKICIRSLKSVVRAPPLSTIHQYFGKVTSSIFLGKNLLNFGKRCSKVEGRTRRQTGSLALTQDPKGRGHYRIARGEPVVAPDGLKTEDHPLVVIVQSEDDAEQWIIWHLQTKFVEGLDEGTKMKGVEASQGAVDTAKLAPVAGHKIGNLSTLGSNPAVHHFANKSPFPNTCAPHVPTLSSHSQAILSLPSRKPLREPCKPCKPCQPAT</sequence>
<dbReference type="AlphaFoldDB" id="A0AAN9M417"/>
<reference evidence="1 2" key="1">
    <citation type="submission" date="2024-01" db="EMBL/GenBank/DDBJ databases">
        <title>The genomes of 5 underutilized Papilionoideae crops provide insights into root nodulation and disease resistanc.</title>
        <authorList>
            <person name="Jiang F."/>
        </authorList>
    </citation>
    <scope>NUCLEOTIDE SEQUENCE [LARGE SCALE GENOMIC DNA]</scope>
    <source>
        <strain evidence="1">LVBAO_FW01</strain>
        <tissue evidence="1">Leaves</tissue>
    </source>
</reference>
<comment type="caution">
    <text evidence="1">The sequence shown here is derived from an EMBL/GenBank/DDBJ whole genome shotgun (WGS) entry which is preliminary data.</text>
</comment>
<organism evidence="1 2">
    <name type="scientific">Canavalia gladiata</name>
    <name type="common">Sword bean</name>
    <name type="synonym">Dolichos gladiatus</name>
    <dbReference type="NCBI Taxonomy" id="3824"/>
    <lineage>
        <taxon>Eukaryota</taxon>
        <taxon>Viridiplantae</taxon>
        <taxon>Streptophyta</taxon>
        <taxon>Embryophyta</taxon>
        <taxon>Tracheophyta</taxon>
        <taxon>Spermatophyta</taxon>
        <taxon>Magnoliopsida</taxon>
        <taxon>eudicotyledons</taxon>
        <taxon>Gunneridae</taxon>
        <taxon>Pentapetalae</taxon>
        <taxon>rosids</taxon>
        <taxon>fabids</taxon>
        <taxon>Fabales</taxon>
        <taxon>Fabaceae</taxon>
        <taxon>Papilionoideae</taxon>
        <taxon>50 kb inversion clade</taxon>
        <taxon>NPAAA clade</taxon>
        <taxon>indigoferoid/millettioid clade</taxon>
        <taxon>Phaseoleae</taxon>
        <taxon>Canavalia</taxon>
    </lineage>
</organism>
<evidence type="ECO:0000313" key="2">
    <source>
        <dbReference type="Proteomes" id="UP001367508"/>
    </source>
</evidence>